<evidence type="ECO:0000313" key="1">
    <source>
        <dbReference type="EMBL" id="CAA9500435.1"/>
    </source>
</evidence>
<gene>
    <name evidence="1" type="ORF">AVDCRST_MAG85-1716</name>
</gene>
<name>A0A6J4SPL1_9ACTN</name>
<organism evidence="1">
    <name type="scientific">uncultured Solirubrobacteraceae bacterium</name>
    <dbReference type="NCBI Taxonomy" id="1162706"/>
    <lineage>
        <taxon>Bacteria</taxon>
        <taxon>Bacillati</taxon>
        <taxon>Actinomycetota</taxon>
        <taxon>Thermoleophilia</taxon>
        <taxon>Solirubrobacterales</taxon>
        <taxon>Solirubrobacteraceae</taxon>
        <taxon>environmental samples</taxon>
    </lineage>
</organism>
<dbReference type="Gene3D" id="3.40.50.720">
    <property type="entry name" value="NAD(P)-binding Rossmann-like Domain"/>
    <property type="match status" value="1"/>
</dbReference>
<sequence length="193" mass="19893">MRIGVIGTGAIGGAAIELFEDAGHEVLSGNSRGGVAEAVEFADVVLVAVPFGARGTLPVDELAGKVVIDAMNYFPARDGQVAELDNDETTSSELLWRVLGGDAAVVKAFNTMDAATLEEDGRPAGAHDRLVLFVAGDDELAKRTVLELIDEIGFDPVDTGTLAVGGRLQQPGGPLFGTSVTALEAQRLFGSAG</sequence>
<proteinExistence type="predicted"/>
<reference evidence="1" key="1">
    <citation type="submission" date="2020-02" db="EMBL/GenBank/DDBJ databases">
        <authorList>
            <person name="Meier V. D."/>
        </authorList>
    </citation>
    <scope>NUCLEOTIDE SEQUENCE</scope>
    <source>
        <strain evidence="1">AVDCRST_MAG85</strain>
    </source>
</reference>
<dbReference type="PANTHER" id="PTHR14239">
    <property type="entry name" value="DUDULIN-RELATED"/>
    <property type="match status" value="1"/>
</dbReference>
<dbReference type="InterPro" id="IPR051267">
    <property type="entry name" value="STEAP_metalloreductase"/>
</dbReference>
<evidence type="ECO:0008006" key="2">
    <source>
        <dbReference type="Google" id="ProtNLM"/>
    </source>
</evidence>
<dbReference type="AlphaFoldDB" id="A0A6J4SPL1"/>
<dbReference type="InterPro" id="IPR036291">
    <property type="entry name" value="NAD(P)-bd_dom_sf"/>
</dbReference>
<dbReference type="EMBL" id="CADCVT010000186">
    <property type="protein sequence ID" value="CAA9500435.1"/>
    <property type="molecule type" value="Genomic_DNA"/>
</dbReference>
<dbReference type="SUPFAM" id="SSF51735">
    <property type="entry name" value="NAD(P)-binding Rossmann-fold domains"/>
    <property type="match status" value="1"/>
</dbReference>
<accession>A0A6J4SPL1</accession>
<protein>
    <recommendedName>
        <fullName evidence="2">Pyrroline-5-carboxylate reductase catalytic N-terminal domain-containing protein</fullName>
    </recommendedName>
</protein>